<dbReference type="Proteomes" id="UP000676310">
    <property type="component" value="Unassembled WGS sequence"/>
</dbReference>
<dbReference type="EMBL" id="CAJRGZ010000022">
    <property type="protein sequence ID" value="CAG5175528.1"/>
    <property type="molecule type" value="Genomic_DNA"/>
</dbReference>
<reference evidence="2" key="1">
    <citation type="submission" date="2021-05" db="EMBL/GenBank/DDBJ databases">
        <authorList>
            <person name="Stam R."/>
        </authorList>
    </citation>
    <scope>NUCLEOTIDE SEQUENCE</scope>
    <source>
        <strain evidence="2">CS162</strain>
    </source>
</reference>
<protein>
    <submittedName>
        <fullName evidence="2">Uncharacterized protein</fullName>
    </submittedName>
</protein>
<name>A0A8J2I615_9PLEO</name>
<feature type="region of interest" description="Disordered" evidence="1">
    <location>
        <begin position="123"/>
        <end position="207"/>
    </location>
</feature>
<sequence>MASSNGDSDIRPDRIQAREDQFRRNIRARRQSPVAKKRVDLTELGCMGAHLDLSKHEPWPDMLELTENEATHIGPVSAPISLDTDLHAQAGVVNSAADESPASRACTPTGCGTYLPPHEYKEFQRQKSANNRRRTSVSTTVEPETQEEHNPNERPEPHDSYSVCYTPSHCSRALTERDDRSVKSAAPNSPEPWSQLDRTIGKNRGGD</sequence>
<feature type="compositionally biased region" description="Basic and acidic residues" evidence="1">
    <location>
        <begin position="146"/>
        <end position="159"/>
    </location>
</feature>
<dbReference type="EMBL" id="CAJRGZ010000029">
    <property type="protein sequence ID" value="CAG5183516.1"/>
    <property type="molecule type" value="Genomic_DNA"/>
</dbReference>
<feature type="compositionally biased region" description="Basic and acidic residues" evidence="1">
    <location>
        <begin position="8"/>
        <end position="23"/>
    </location>
</feature>
<keyword evidence="4" id="KW-1185">Reference proteome</keyword>
<dbReference type="RefSeq" id="XP_043174192.1">
    <property type="nucleotide sequence ID" value="XM_043318257.1"/>
</dbReference>
<evidence type="ECO:0000313" key="3">
    <source>
        <dbReference type="EMBL" id="CAG5183516.1"/>
    </source>
</evidence>
<evidence type="ECO:0000313" key="4">
    <source>
        <dbReference type="Proteomes" id="UP000676310"/>
    </source>
</evidence>
<dbReference type="OrthoDB" id="3663339at2759"/>
<evidence type="ECO:0000313" key="2">
    <source>
        <dbReference type="EMBL" id="CAG5175528.1"/>
    </source>
</evidence>
<gene>
    <name evidence="3" type="ORF">ALTATR162_LOCUS10620</name>
    <name evidence="2" type="ORF">ALTATR162_LOCUS8125</name>
</gene>
<proteinExistence type="predicted"/>
<accession>A0A8J2I615</accession>
<dbReference type="GeneID" id="67010802"/>
<feature type="region of interest" description="Disordered" evidence="1">
    <location>
        <begin position="1"/>
        <end position="34"/>
    </location>
</feature>
<dbReference type="AlphaFoldDB" id="A0A8J2I615"/>
<evidence type="ECO:0000256" key="1">
    <source>
        <dbReference type="SAM" id="MobiDB-lite"/>
    </source>
</evidence>
<organism evidence="2 4">
    <name type="scientific">Alternaria atra</name>
    <dbReference type="NCBI Taxonomy" id="119953"/>
    <lineage>
        <taxon>Eukaryota</taxon>
        <taxon>Fungi</taxon>
        <taxon>Dikarya</taxon>
        <taxon>Ascomycota</taxon>
        <taxon>Pezizomycotina</taxon>
        <taxon>Dothideomycetes</taxon>
        <taxon>Pleosporomycetidae</taxon>
        <taxon>Pleosporales</taxon>
        <taxon>Pleosporineae</taxon>
        <taxon>Pleosporaceae</taxon>
        <taxon>Alternaria</taxon>
        <taxon>Alternaria sect. Ulocladioides</taxon>
    </lineage>
</organism>
<comment type="caution">
    <text evidence="2">The sequence shown here is derived from an EMBL/GenBank/DDBJ whole genome shotgun (WGS) entry which is preliminary data.</text>
</comment>